<keyword evidence="2" id="KW-1185">Reference proteome</keyword>
<dbReference type="EMBL" id="CAKMRJ010005412">
    <property type="protein sequence ID" value="CAH1440760.1"/>
    <property type="molecule type" value="Genomic_DNA"/>
</dbReference>
<accession>A0AAU9NT32</accession>
<sequence>MSFPWQGNAIDDYFISVTLEHQIPKGFEGRFFTRNIFTMRFPHVTEEAYGVSVRPDSDTFTLRLPDDWYNDFCGFLICIVTNFGRPHIDIIIKQKGVDEEDSGFEVWQESNTAPEPEYNGEPKTHVGYVSFSLLRHTTPLNSSYNIISFYIHDTYWTSFAAELVPRRNKDDLVQTPKVATDSSEFWDEERDFIEPSFKIKHDSKSCIKILWRA</sequence>
<organism evidence="1 2">
    <name type="scientific">Lactuca virosa</name>
    <dbReference type="NCBI Taxonomy" id="75947"/>
    <lineage>
        <taxon>Eukaryota</taxon>
        <taxon>Viridiplantae</taxon>
        <taxon>Streptophyta</taxon>
        <taxon>Embryophyta</taxon>
        <taxon>Tracheophyta</taxon>
        <taxon>Spermatophyta</taxon>
        <taxon>Magnoliopsida</taxon>
        <taxon>eudicotyledons</taxon>
        <taxon>Gunneridae</taxon>
        <taxon>Pentapetalae</taxon>
        <taxon>asterids</taxon>
        <taxon>campanulids</taxon>
        <taxon>Asterales</taxon>
        <taxon>Asteraceae</taxon>
        <taxon>Cichorioideae</taxon>
        <taxon>Cichorieae</taxon>
        <taxon>Lactucinae</taxon>
        <taxon>Lactuca</taxon>
    </lineage>
</organism>
<comment type="caution">
    <text evidence="1">The sequence shown here is derived from an EMBL/GenBank/DDBJ whole genome shotgun (WGS) entry which is preliminary data.</text>
</comment>
<dbReference type="Proteomes" id="UP001157418">
    <property type="component" value="Unassembled WGS sequence"/>
</dbReference>
<name>A0AAU9NT32_9ASTR</name>
<gene>
    <name evidence="1" type="ORF">LVIROSA_LOCUS26873</name>
</gene>
<proteinExistence type="predicted"/>
<protein>
    <submittedName>
        <fullName evidence="1">Uncharacterized protein</fullName>
    </submittedName>
</protein>
<evidence type="ECO:0000313" key="2">
    <source>
        <dbReference type="Proteomes" id="UP001157418"/>
    </source>
</evidence>
<evidence type="ECO:0000313" key="1">
    <source>
        <dbReference type="EMBL" id="CAH1440760.1"/>
    </source>
</evidence>
<dbReference type="AlphaFoldDB" id="A0AAU9NT32"/>
<reference evidence="1 2" key="1">
    <citation type="submission" date="2022-01" db="EMBL/GenBank/DDBJ databases">
        <authorList>
            <person name="Xiong W."/>
            <person name="Schranz E."/>
        </authorList>
    </citation>
    <scope>NUCLEOTIDE SEQUENCE [LARGE SCALE GENOMIC DNA]</scope>
</reference>